<protein>
    <submittedName>
        <fullName evidence="1">Uncharacterized protein</fullName>
    </submittedName>
</protein>
<proteinExistence type="predicted"/>
<comment type="caution">
    <text evidence="1">The sequence shown here is derived from an EMBL/GenBank/DDBJ whole genome shotgun (WGS) entry which is preliminary data.</text>
</comment>
<name>A0ABW8QWQ4_9PSED</name>
<evidence type="ECO:0000313" key="2">
    <source>
        <dbReference type="Proteomes" id="UP001623008"/>
    </source>
</evidence>
<evidence type="ECO:0000313" key="1">
    <source>
        <dbReference type="EMBL" id="MFK9002958.1"/>
    </source>
</evidence>
<dbReference type="Proteomes" id="UP001623008">
    <property type="component" value="Unassembled WGS sequence"/>
</dbReference>
<reference evidence="1 2" key="1">
    <citation type="submission" date="2024-11" db="EMBL/GenBank/DDBJ databases">
        <authorList>
            <person name="Lucas J.A."/>
        </authorList>
    </citation>
    <scope>NUCLEOTIDE SEQUENCE [LARGE SCALE GENOMIC DNA]</scope>
    <source>
        <strain evidence="1 2">Z 7.15</strain>
    </source>
</reference>
<dbReference type="EMBL" id="JBJHQF010000002">
    <property type="protein sequence ID" value="MFK9002958.1"/>
    <property type="molecule type" value="Genomic_DNA"/>
</dbReference>
<gene>
    <name evidence="1" type="ORF">ACJEBJ_02360</name>
</gene>
<dbReference type="RefSeq" id="WP_406596433.1">
    <property type="nucleotide sequence ID" value="NZ_JBJHQF010000002.1"/>
</dbReference>
<accession>A0ABW8QWQ4</accession>
<organism evidence="1 2">
    <name type="scientific">Pseudomonas pergaminensis</name>
    <dbReference type="NCBI Taxonomy" id="2853159"/>
    <lineage>
        <taxon>Bacteria</taxon>
        <taxon>Pseudomonadati</taxon>
        <taxon>Pseudomonadota</taxon>
        <taxon>Gammaproteobacteria</taxon>
        <taxon>Pseudomonadales</taxon>
        <taxon>Pseudomonadaceae</taxon>
        <taxon>Pseudomonas</taxon>
    </lineage>
</organism>
<sequence length="64" mass="6833">MCLAFFACGFALSVVWFFAWRLLSAIAAGAIVVALALELGMIVLNRRPLDTVPTHTLIAAGTLK</sequence>
<keyword evidence="2" id="KW-1185">Reference proteome</keyword>